<evidence type="ECO:0000313" key="3">
    <source>
        <dbReference type="Proteomes" id="UP000199556"/>
    </source>
</evidence>
<evidence type="ECO:0000313" key="2">
    <source>
        <dbReference type="EMBL" id="SFM40081.1"/>
    </source>
</evidence>
<dbReference type="AlphaFoldDB" id="A0A1I4QJ46"/>
<feature type="region of interest" description="Disordered" evidence="1">
    <location>
        <begin position="1"/>
        <end position="23"/>
    </location>
</feature>
<protein>
    <submittedName>
        <fullName evidence="2">Uncharacterized protein</fullName>
    </submittedName>
</protein>
<evidence type="ECO:0000256" key="1">
    <source>
        <dbReference type="SAM" id="MobiDB-lite"/>
    </source>
</evidence>
<organism evidence="2 3">
    <name type="scientific">Ectothiorhodospira mobilis</name>
    <dbReference type="NCBI Taxonomy" id="195064"/>
    <lineage>
        <taxon>Bacteria</taxon>
        <taxon>Pseudomonadati</taxon>
        <taxon>Pseudomonadota</taxon>
        <taxon>Gammaproteobacteria</taxon>
        <taxon>Chromatiales</taxon>
        <taxon>Ectothiorhodospiraceae</taxon>
        <taxon>Ectothiorhodospira</taxon>
    </lineage>
</organism>
<sequence>MERMQPHDTEDEQQSHNIPPNGVVRDQRLITQCALEVIQDIQRQRGRAMQPRDRMALKLLTPRNAALMVKGARRHLGCRQVSFDILTDDPGLGAYRLVPVGLHVRNPETGWWSDDYGIGRFLWNLYLGEPPEDGMQRILERLFGLPAKELGPACTQLAVRRQEHDIQAVVRPDLALYIRRHKGSIETSLRRLHRAQGLHRAADLGLDTGGQGRMALVFGKSRRYAITFSVERA</sequence>
<keyword evidence="3" id="KW-1185">Reference proteome</keyword>
<gene>
    <name evidence="2" type="ORF">SAMN05421721_104197</name>
</gene>
<name>A0A1I4QJ46_ECTMO</name>
<dbReference type="STRING" id="195064.SAMN05421721_104197"/>
<proteinExistence type="predicted"/>
<reference evidence="2 3" key="1">
    <citation type="submission" date="2016-10" db="EMBL/GenBank/DDBJ databases">
        <authorList>
            <person name="de Groot N.N."/>
        </authorList>
    </citation>
    <scope>NUCLEOTIDE SEQUENCE [LARGE SCALE GENOMIC DNA]</scope>
    <source>
        <strain evidence="2 3">DSM 4180</strain>
    </source>
</reference>
<dbReference type="EMBL" id="FOUO01000004">
    <property type="protein sequence ID" value="SFM40081.1"/>
    <property type="molecule type" value="Genomic_DNA"/>
</dbReference>
<dbReference type="Proteomes" id="UP000199556">
    <property type="component" value="Unassembled WGS sequence"/>
</dbReference>
<accession>A0A1I4QJ46</accession>